<keyword evidence="2" id="KW-0812">Transmembrane</keyword>
<dbReference type="SUPFAM" id="SSF50118">
    <property type="entry name" value="Cell growth inhibitor/plasmid maintenance toxic component"/>
    <property type="match status" value="1"/>
</dbReference>
<evidence type="ECO:0008006" key="5">
    <source>
        <dbReference type="Google" id="ProtNLM"/>
    </source>
</evidence>
<evidence type="ECO:0000256" key="2">
    <source>
        <dbReference type="SAM" id="Phobius"/>
    </source>
</evidence>
<dbReference type="Proteomes" id="UP000247634">
    <property type="component" value="Chromosome"/>
</dbReference>
<dbReference type="GO" id="GO:0003677">
    <property type="term" value="F:DNA binding"/>
    <property type="evidence" value="ECO:0007669"/>
    <property type="project" value="InterPro"/>
</dbReference>
<keyword evidence="4" id="KW-1185">Reference proteome</keyword>
<dbReference type="InterPro" id="IPR003477">
    <property type="entry name" value="PemK-like"/>
</dbReference>
<evidence type="ECO:0000313" key="4">
    <source>
        <dbReference type="Proteomes" id="UP000247634"/>
    </source>
</evidence>
<dbReference type="EMBL" id="CP029788">
    <property type="protein sequence ID" value="AWT47312.1"/>
    <property type="molecule type" value="Genomic_DNA"/>
</dbReference>
<name>A0A2U9PCC8_STRAS</name>
<keyword evidence="2" id="KW-0472">Membrane</keyword>
<evidence type="ECO:0000313" key="3">
    <source>
        <dbReference type="EMBL" id="AWT47312.1"/>
    </source>
</evidence>
<feature type="transmembrane region" description="Helical" evidence="2">
    <location>
        <begin position="173"/>
        <end position="196"/>
    </location>
</feature>
<gene>
    <name evidence="3" type="ORF">DMT42_37095</name>
</gene>
<sequence length="359" mass="37969">MGAQAEVVFAGGPWGRIPRVTCLMLTVGFPGHRPGEYCRRPSGQGEVSVRETIGRHRSAAYAVLAVALLVAWLPLTSLTAMALFVLGYDKGYQDDGDFGFSDVLDLVGVLLIALLIAYARARAPQPAEPVRPGAARPAPVRAGKGTSLHVQGCLMVAECLGGGLLAAATGADLISCALTGAVVSVLVTGLLLGTWIRALPRPAAAPPRGGAGWGSVRPPRGGAGFGSVRQPSGPASTPRQGPESVPPDPGMFRGRPPAPGDVWFAELPFDDGTGSKDRPCVVVRTFRHHAQVLKVTSADKSGRPDYVRMPVASWDRTAVQDSWLELAPLRELPYEAFRRLAGPCDTGVWEQVKRRHGIR</sequence>
<organism evidence="3 4">
    <name type="scientific">Streptomyces actuosus</name>
    <dbReference type="NCBI Taxonomy" id="1885"/>
    <lineage>
        <taxon>Bacteria</taxon>
        <taxon>Bacillati</taxon>
        <taxon>Actinomycetota</taxon>
        <taxon>Actinomycetes</taxon>
        <taxon>Kitasatosporales</taxon>
        <taxon>Streptomycetaceae</taxon>
        <taxon>Streptomyces</taxon>
    </lineage>
</organism>
<dbReference type="AlphaFoldDB" id="A0A2U9PCC8"/>
<dbReference type="KEGG" id="sact:DMT42_37095"/>
<dbReference type="OrthoDB" id="3295034at2"/>
<protein>
    <recommendedName>
        <fullName evidence="5">Type II toxin-antitoxin system PemK/MazF family toxin</fullName>
    </recommendedName>
</protein>
<feature type="transmembrane region" description="Helical" evidence="2">
    <location>
        <begin position="60"/>
        <end position="86"/>
    </location>
</feature>
<reference evidence="3 4" key="1">
    <citation type="submission" date="2018-06" db="EMBL/GenBank/DDBJ databases">
        <title>The complete genome sequence of a nosiheptide producer Streptomyces actuosus ATCC 25421: deducing the ability of producing a new class III lantibiotics.</title>
        <authorList>
            <person name="Liu W."/>
            <person name="Sun F."/>
            <person name="Hu Y."/>
        </authorList>
    </citation>
    <scope>NUCLEOTIDE SEQUENCE [LARGE SCALE GENOMIC DNA]</scope>
    <source>
        <strain evidence="3 4">ATCC 25421</strain>
    </source>
</reference>
<proteinExistence type="predicted"/>
<feature type="compositionally biased region" description="Polar residues" evidence="1">
    <location>
        <begin position="229"/>
        <end position="239"/>
    </location>
</feature>
<feature type="transmembrane region" description="Helical" evidence="2">
    <location>
        <begin position="98"/>
        <end position="119"/>
    </location>
</feature>
<keyword evidence="2" id="KW-1133">Transmembrane helix</keyword>
<accession>A0A2U9PCC8</accession>
<feature type="region of interest" description="Disordered" evidence="1">
    <location>
        <begin position="204"/>
        <end position="257"/>
    </location>
</feature>
<dbReference type="Pfam" id="PF02452">
    <property type="entry name" value="PemK_toxin"/>
    <property type="match status" value="1"/>
</dbReference>
<evidence type="ECO:0000256" key="1">
    <source>
        <dbReference type="SAM" id="MobiDB-lite"/>
    </source>
</evidence>